<evidence type="ECO:0000256" key="7">
    <source>
        <dbReference type="ARBA" id="ARBA00064187"/>
    </source>
</evidence>
<dbReference type="OrthoDB" id="3247158at2759"/>
<dbReference type="KEGG" id="caua:113050524"/>
<feature type="compositionally biased region" description="Polar residues" evidence="11">
    <location>
        <begin position="303"/>
        <end position="323"/>
    </location>
</feature>
<feature type="compositionally biased region" description="Polar residues" evidence="11">
    <location>
        <begin position="924"/>
        <end position="936"/>
    </location>
</feature>
<evidence type="ECO:0000313" key="14">
    <source>
        <dbReference type="RefSeq" id="XP_026069330.1"/>
    </source>
</evidence>
<gene>
    <name evidence="14" type="primary">LOC113050524</name>
</gene>
<feature type="zinc finger region" description="C3H1-type" evidence="10">
    <location>
        <begin position="700"/>
        <end position="728"/>
    </location>
</feature>
<dbReference type="FunFam" id="4.10.1000.10:FF:000008">
    <property type="entry name" value="zinc finger CCCH domain-containing protein 3"/>
    <property type="match status" value="1"/>
</dbReference>
<evidence type="ECO:0000256" key="5">
    <source>
        <dbReference type="ARBA" id="ARBA00023125"/>
    </source>
</evidence>
<feature type="zinc finger region" description="C3H1-type" evidence="10">
    <location>
        <begin position="811"/>
        <end position="833"/>
    </location>
</feature>
<sequence length="936" mass="102715">MAERETLKREIEELQNLINDYKSTHGDVSSSSTQWGRARHDSRRGQCRGHASYYAQSYSSLPQPYVPHSSGSWRKTYSLNKKTIRTIGRHVSHPAVDHLNQPHHHITTPGATATGNSAATVGINSVLFKKLPAGQTAVKSTTSSLSVQSETSKERKSKASGKRTLILSSTGKNDHFCSSAHALTDSASTSDPEMKIKHTLKTSSAVNNPSIPSPVKPPALVQVKPHLSTAALSNRTVMPTANRDCTMASSVSNLQPRASLSPTKLQLKLDSTQTQVASPCHKRSQFIWVKNQEMVNIKSTLKPVTSGCSPGTATVKRASSCNRRGSRKPNLSRGAPKTSKYTWVSSSSSLSTAGKANTSTKRPRKPLASKSIKIPVRTSQGGPEGPKKEKRCATTLTTLLKKSKATGASTSHAGHASRYRWKAAGQNTTANASSSTSRTTHKGTVYRWTANKHGQKREKGSALSSTPTHMNPTTTPLSAGGFKLRSQTKIIRRSASNPSLEKRHCPIVQTLRSRFSLHRRTHTPVKTPTNARQPQPKVLVSFGRHKLRRLSLTSTSPRTSTPGPFSLSVRSPASHRIIKTHYKIDTRRVHTIHHNPALTYRVKRVHSSRILLQNRLRTASERQWSGRSMRWIGGALYSVSANKLSRTQTTCKTNSRPGQWYNPYVSSTGNQGRTSATRYIASRAVQKSLAIIRQARQKKQKAKQYCMYYNRFGKCNHGDTCPYIHDPDKVAVCTRFLRGTCKQTDGTCPFSHKVAKEKMPVCSYFLKGICNNSSCPYSHVYVSRKADVCKDFVRGYCPQGDKCKKKHTLACPDFSSTGVCPRGSKCKLLHRQSLKRTGSSASFGPAKKAHTRDILKSSDDVQTLQTESIQADEGPSSSGPEKLPSFISLSSSIDMSENPETPKLPPAAGPHAKGKKLHIKPRLLSTTQTESLPKEG</sequence>
<reference evidence="14" key="1">
    <citation type="submission" date="2025-08" db="UniProtKB">
        <authorList>
            <consortium name="RefSeq"/>
        </authorList>
    </citation>
    <scope>IDENTIFICATION</scope>
    <source>
        <strain evidence="14">Wakin</strain>
        <tissue evidence="14">Muscle</tissue>
    </source>
</reference>
<comment type="function">
    <text evidence="6">Required for the export of polyadenylated mRNAs from the nucleus. Enhances ACVR1B-induced SMAD-dependent transcription. Binds to single-stranded DNA but not to double-stranded DNA in vitro. Involved in RNA cleavage.</text>
</comment>
<keyword evidence="4 10" id="KW-0862">Zinc</keyword>
<feature type="zinc finger region" description="C3H1-type" evidence="10">
    <location>
        <begin position="732"/>
        <end position="755"/>
    </location>
</feature>
<dbReference type="Gene3D" id="4.10.1000.10">
    <property type="entry name" value="Zinc finger, CCCH-type"/>
    <property type="match status" value="2"/>
</dbReference>
<feature type="compositionally biased region" description="Polar residues" evidence="11">
    <location>
        <begin position="26"/>
        <end position="35"/>
    </location>
</feature>
<feature type="compositionally biased region" description="Low complexity" evidence="11">
    <location>
        <begin position="427"/>
        <end position="438"/>
    </location>
</feature>
<organism evidence="13 14">
    <name type="scientific">Carassius auratus</name>
    <name type="common">Goldfish</name>
    <dbReference type="NCBI Taxonomy" id="7957"/>
    <lineage>
        <taxon>Eukaryota</taxon>
        <taxon>Metazoa</taxon>
        <taxon>Chordata</taxon>
        <taxon>Craniata</taxon>
        <taxon>Vertebrata</taxon>
        <taxon>Euteleostomi</taxon>
        <taxon>Actinopterygii</taxon>
        <taxon>Neopterygii</taxon>
        <taxon>Teleostei</taxon>
        <taxon>Ostariophysi</taxon>
        <taxon>Cypriniformes</taxon>
        <taxon>Cyprinidae</taxon>
        <taxon>Cyprininae</taxon>
        <taxon>Carassius</taxon>
    </lineage>
</organism>
<feature type="region of interest" description="Disordered" evidence="11">
    <location>
        <begin position="138"/>
        <end position="165"/>
    </location>
</feature>
<evidence type="ECO:0000256" key="9">
    <source>
        <dbReference type="ARBA" id="ARBA00079564"/>
    </source>
</evidence>
<feature type="domain" description="C3H1-type" evidence="12">
    <location>
        <begin position="732"/>
        <end position="755"/>
    </location>
</feature>
<keyword evidence="3 10" id="KW-0863">Zinc-finger</keyword>
<feature type="region of interest" description="Disordered" evidence="11">
    <location>
        <begin position="403"/>
        <end position="480"/>
    </location>
</feature>
<keyword evidence="5" id="KW-0238">DNA-binding</keyword>
<dbReference type="PROSITE" id="PS50103">
    <property type="entry name" value="ZF_C3H1"/>
    <property type="match status" value="5"/>
</dbReference>
<evidence type="ECO:0000256" key="8">
    <source>
        <dbReference type="ARBA" id="ARBA00071600"/>
    </source>
</evidence>
<feature type="region of interest" description="Disordered" evidence="11">
    <location>
        <begin position="837"/>
        <end position="936"/>
    </location>
</feature>
<feature type="compositionally biased region" description="Polar residues" evidence="11">
    <location>
        <begin position="462"/>
        <end position="477"/>
    </location>
</feature>
<dbReference type="PANTHER" id="PTHR46156">
    <property type="entry name" value="CCCH ZINGC FINGER"/>
    <property type="match status" value="1"/>
</dbReference>
<dbReference type="SMART" id="SM00356">
    <property type="entry name" value="ZnF_C3H1"/>
    <property type="match status" value="5"/>
</dbReference>
<keyword evidence="13" id="KW-1185">Reference proteome</keyword>
<evidence type="ECO:0000256" key="2">
    <source>
        <dbReference type="ARBA" id="ARBA00022737"/>
    </source>
</evidence>
<evidence type="ECO:0000256" key="3">
    <source>
        <dbReference type="ARBA" id="ARBA00022771"/>
    </source>
</evidence>
<feature type="region of interest" description="Disordered" evidence="11">
    <location>
        <begin position="303"/>
        <end position="391"/>
    </location>
</feature>
<evidence type="ECO:0000256" key="1">
    <source>
        <dbReference type="ARBA" id="ARBA00022723"/>
    </source>
</evidence>
<dbReference type="FunFam" id="4.10.1000.10:FF:000022">
    <property type="entry name" value="Zinc finger CCCH domain-containing protein 7"/>
    <property type="match status" value="1"/>
</dbReference>
<proteinExistence type="predicted"/>
<feature type="domain" description="C3H1-type" evidence="12">
    <location>
        <begin position="756"/>
        <end position="782"/>
    </location>
</feature>
<dbReference type="RefSeq" id="XP_026069330.1">
    <property type="nucleotide sequence ID" value="XM_026213545.1"/>
</dbReference>
<feature type="compositionally biased region" description="Basic residues" evidence="11">
    <location>
        <begin position="912"/>
        <end position="921"/>
    </location>
</feature>
<feature type="zinc finger region" description="C3H1-type" evidence="10">
    <location>
        <begin position="756"/>
        <end position="782"/>
    </location>
</feature>
<feature type="compositionally biased region" description="Polar residues" evidence="11">
    <location>
        <begin position="860"/>
        <end position="879"/>
    </location>
</feature>
<dbReference type="Pfam" id="PF00642">
    <property type="entry name" value="zf-CCCH"/>
    <property type="match status" value="1"/>
</dbReference>
<feature type="region of interest" description="Disordered" evidence="11">
    <location>
        <begin position="22"/>
        <end position="43"/>
    </location>
</feature>
<feature type="compositionally biased region" description="Polar residues" evidence="11">
    <location>
        <begin position="138"/>
        <end position="150"/>
    </location>
</feature>
<feature type="zinc finger region" description="C3H1-type" evidence="10">
    <location>
        <begin position="783"/>
        <end position="810"/>
    </location>
</feature>
<dbReference type="GO" id="GO:0008270">
    <property type="term" value="F:zinc ion binding"/>
    <property type="evidence" value="ECO:0007669"/>
    <property type="project" value="UniProtKB-KW"/>
</dbReference>
<dbReference type="SUPFAM" id="SSF90229">
    <property type="entry name" value="CCCH zinc finger"/>
    <property type="match status" value="1"/>
</dbReference>
<dbReference type="GO" id="GO:0005634">
    <property type="term" value="C:nucleus"/>
    <property type="evidence" value="ECO:0007669"/>
    <property type="project" value="UniProtKB-ARBA"/>
</dbReference>
<evidence type="ECO:0000256" key="4">
    <source>
        <dbReference type="ARBA" id="ARBA00022833"/>
    </source>
</evidence>
<dbReference type="GO" id="GO:0003677">
    <property type="term" value="F:DNA binding"/>
    <property type="evidence" value="ECO:0007669"/>
    <property type="project" value="UniProtKB-KW"/>
</dbReference>
<dbReference type="InterPro" id="IPR000571">
    <property type="entry name" value="Znf_CCCH"/>
</dbReference>
<feature type="domain" description="C3H1-type" evidence="12">
    <location>
        <begin position="700"/>
        <end position="728"/>
    </location>
</feature>
<feature type="compositionally biased region" description="Low complexity" evidence="11">
    <location>
        <begin position="885"/>
        <end position="896"/>
    </location>
</feature>
<evidence type="ECO:0000256" key="6">
    <source>
        <dbReference type="ARBA" id="ARBA00057285"/>
    </source>
</evidence>
<evidence type="ECO:0000313" key="13">
    <source>
        <dbReference type="Proteomes" id="UP000515129"/>
    </source>
</evidence>
<name>A0A6P6KBP2_CARAU</name>
<dbReference type="Proteomes" id="UP000515129">
    <property type="component" value="Chromosome 31"/>
</dbReference>
<dbReference type="InterPro" id="IPR036855">
    <property type="entry name" value="Znf_CCCH_sf"/>
</dbReference>
<feature type="domain" description="C3H1-type" evidence="12">
    <location>
        <begin position="783"/>
        <end position="810"/>
    </location>
</feature>
<dbReference type="GeneID" id="113050524"/>
<keyword evidence="1 10" id="KW-0479">Metal-binding</keyword>
<accession>A0A6P6KBP2</accession>
<dbReference type="AlphaFoldDB" id="A0A6P6KBP2"/>
<evidence type="ECO:0000256" key="11">
    <source>
        <dbReference type="SAM" id="MobiDB-lite"/>
    </source>
</evidence>
<evidence type="ECO:0000259" key="12">
    <source>
        <dbReference type="PROSITE" id="PS50103"/>
    </source>
</evidence>
<comment type="subunit">
    <text evidence="7">Interacts with SMAD1, SMAD3, SMAD4, CPSF2 and CPSF3.</text>
</comment>
<protein>
    <recommendedName>
        <fullName evidence="8">Zinc finger CCCH domain-containing protein 3</fullName>
    </recommendedName>
    <alternativeName>
        <fullName evidence="9">Smad-interacting CPSF-like factor</fullName>
    </alternativeName>
</protein>
<keyword evidence="2" id="KW-0677">Repeat</keyword>
<evidence type="ECO:0000256" key="10">
    <source>
        <dbReference type="PROSITE-ProRule" id="PRU00723"/>
    </source>
</evidence>
<feature type="domain" description="C3H1-type" evidence="12">
    <location>
        <begin position="811"/>
        <end position="833"/>
    </location>
</feature>
<dbReference type="PANTHER" id="PTHR46156:SF1">
    <property type="entry name" value="ZINC FINGER CCCH DOMAIN-CONTAINING PROTEIN 3"/>
    <property type="match status" value="1"/>
</dbReference>